<comment type="subcellular location">
    <subcellularLocation>
        <location evidence="2 9">Mitochondrion inner membrane</location>
        <topology evidence="2 9">Single-pass membrane protein</topology>
    </subcellularLocation>
</comment>
<gene>
    <name evidence="10" type="ORF">B2J93_6149</name>
</gene>
<dbReference type="STRING" id="503106.A0A218ZI84"/>
<evidence type="ECO:0000256" key="9">
    <source>
        <dbReference type="RuleBase" id="RU363011"/>
    </source>
</evidence>
<evidence type="ECO:0000256" key="6">
    <source>
        <dbReference type="ARBA" id="ARBA00022989"/>
    </source>
</evidence>
<evidence type="ECO:0000256" key="1">
    <source>
        <dbReference type="ARBA" id="ARBA00002689"/>
    </source>
</evidence>
<feature type="transmembrane region" description="Helical" evidence="9">
    <location>
        <begin position="167"/>
        <end position="189"/>
    </location>
</feature>
<keyword evidence="5 9" id="KW-0999">Mitochondrion inner membrane</keyword>
<feature type="transmembrane region" description="Helical" evidence="9">
    <location>
        <begin position="114"/>
        <end position="132"/>
    </location>
</feature>
<comment type="caution">
    <text evidence="9">Lacks conserved residue(s) required for the propagation of feature annotation.</text>
</comment>
<keyword evidence="4 9" id="KW-0812">Transmembrane</keyword>
<keyword evidence="11" id="KW-1185">Reference proteome</keyword>
<comment type="caution">
    <text evidence="10">The sequence shown here is derived from an EMBL/GenBank/DDBJ whole genome shotgun (WGS) entry which is preliminary data.</text>
</comment>
<evidence type="ECO:0000313" key="10">
    <source>
        <dbReference type="EMBL" id="OWP07370.1"/>
    </source>
</evidence>
<evidence type="ECO:0000256" key="3">
    <source>
        <dbReference type="ARBA" id="ARBA00006792"/>
    </source>
</evidence>
<accession>A0A218ZI84</accession>
<feature type="transmembrane region" description="Helical" evidence="9">
    <location>
        <begin position="89"/>
        <end position="108"/>
    </location>
</feature>
<evidence type="ECO:0000256" key="5">
    <source>
        <dbReference type="ARBA" id="ARBA00022792"/>
    </source>
</evidence>
<dbReference type="Proteomes" id="UP000242519">
    <property type="component" value="Unassembled WGS sequence"/>
</dbReference>
<comment type="subunit">
    <text evidence="9">Component of the mitochondrial contact site and cristae organizing system (MICOS) complex.</text>
</comment>
<feature type="transmembrane region" description="Helical" evidence="9">
    <location>
        <begin position="139"/>
        <end position="155"/>
    </location>
</feature>
<dbReference type="Pfam" id="PF04418">
    <property type="entry name" value="DUF543"/>
    <property type="match status" value="1"/>
</dbReference>
<feature type="transmembrane region" description="Helical" evidence="9">
    <location>
        <begin position="35"/>
        <end position="54"/>
    </location>
</feature>
<dbReference type="InterPro" id="IPR007512">
    <property type="entry name" value="Mic10"/>
</dbReference>
<sequence length="245" mass="27186">MPETSIPPPAAVARPSKPVSETLLNEKWDRCLSSLLIRSSLGLSFGVVFSVLLFKRRAWPAFVGLGFGAGRAYEESPCPQCLLIATIQFALKSLLLSTVAILLLHTLLTESQPPSTGIVLTVLAVLSSYFLFPNTRTNAHVFFQLLFLLILQLFLGKVLYEGWDWRWSGGFLVLGVFGLSGGAVVGVEIKRERGRGRSRMQVWLQGELDLELETKGKGRKMRKVGCKKFDVIEDRFLVFDGVKVV</sequence>
<evidence type="ECO:0000313" key="11">
    <source>
        <dbReference type="Proteomes" id="UP000242519"/>
    </source>
</evidence>
<dbReference type="InParanoid" id="A0A218ZI84"/>
<dbReference type="OrthoDB" id="1916310at2759"/>
<keyword evidence="8 9" id="KW-0472">Membrane</keyword>
<evidence type="ECO:0000256" key="4">
    <source>
        <dbReference type="ARBA" id="ARBA00022692"/>
    </source>
</evidence>
<dbReference type="PANTHER" id="PTHR21304">
    <property type="entry name" value="MICOS COMPLEX SUBUNIT MIC10"/>
    <property type="match status" value="1"/>
</dbReference>
<reference evidence="10 11" key="1">
    <citation type="submission" date="2017-04" db="EMBL/GenBank/DDBJ databases">
        <title>Draft genome sequence of Marssonina coronaria NL1: causal agent of apple blotch.</title>
        <authorList>
            <person name="Cheng Q."/>
        </authorList>
    </citation>
    <scope>NUCLEOTIDE SEQUENCE [LARGE SCALE GENOMIC DNA]</scope>
    <source>
        <strain evidence="10 11">NL1</strain>
    </source>
</reference>
<evidence type="ECO:0000256" key="7">
    <source>
        <dbReference type="ARBA" id="ARBA00023128"/>
    </source>
</evidence>
<dbReference type="AlphaFoldDB" id="A0A218ZI84"/>
<keyword evidence="7 9" id="KW-0496">Mitochondrion</keyword>
<comment type="function">
    <text evidence="1 9">Component of the MICOS complex, a large protein complex of the mitochondrial inner membrane that plays crucial roles in the maintenance of crista junctions, inner membrane architecture, and formation of contact sites to the outer membrane.</text>
</comment>
<protein>
    <recommendedName>
        <fullName evidence="9">MICOS complex subunit MIC10</fullName>
    </recommendedName>
</protein>
<name>A0A218ZI84_9HELO</name>
<evidence type="ECO:0000256" key="2">
    <source>
        <dbReference type="ARBA" id="ARBA00004434"/>
    </source>
</evidence>
<dbReference type="PANTHER" id="PTHR21304:SF0">
    <property type="entry name" value="MICOS COMPLEX SUBUNIT MIC10"/>
    <property type="match status" value="1"/>
</dbReference>
<evidence type="ECO:0000256" key="8">
    <source>
        <dbReference type="ARBA" id="ARBA00023136"/>
    </source>
</evidence>
<comment type="similarity">
    <text evidence="3 9">Belongs to the MICOS complex subunit Mic10 family.</text>
</comment>
<proteinExistence type="inferred from homology"/>
<organism evidence="10 11">
    <name type="scientific">Diplocarpon coronariae</name>
    <dbReference type="NCBI Taxonomy" id="2795749"/>
    <lineage>
        <taxon>Eukaryota</taxon>
        <taxon>Fungi</taxon>
        <taxon>Dikarya</taxon>
        <taxon>Ascomycota</taxon>
        <taxon>Pezizomycotina</taxon>
        <taxon>Leotiomycetes</taxon>
        <taxon>Helotiales</taxon>
        <taxon>Drepanopezizaceae</taxon>
        <taxon>Diplocarpon</taxon>
    </lineage>
</organism>
<dbReference type="GO" id="GO:0061617">
    <property type="term" value="C:MICOS complex"/>
    <property type="evidence" value="ECO:0007669"/>
    <property type="project" value="UniProtKB-UniRule"/>
</dbReference>
<keyword evidence="6 9" id="KW-1133">Transmembrane helix</keyword>
<dbReference type="EMBL" id="MZNU01000006">
    <property type="protein sequence ID" value="OWP07370.1"/>
    <property type="molecule type" value="Genomic_DNA"/>
</dbReference>